<organism evidence="3">
    <name type="scientific">Rhipicephalus appendiculatus</name>
    <name type="common">Brown ear tick</name>
    <dbReference type="NCBI Taxonomy" id="34631"/>
    <lineage>
        <taxon>Eukaryota</taxon>
        <taxon>Metazoa</taxon>
        <taxon>Ecdysozoa</taxon>
        <taxon>Arthropoda</taxon>
        <taxon>Chelicerata</taxon>
        <taxon>Arachnida</taxon>
        <taxon>Acari</taxon>
        <taxon>Parasitiformes</taxon>
        <taxon>Ixodida</taxon>
        <taxon>Ixodoidea</taxon>
        <taxon>Ixodidae</taxon>
        <taxon>Rhipicephalinae</taxon>
        <taxon>Rhipicephalus</taxon>
        <taxon>Rhipicephalus</taxon>
    </lineage>
</organism>
<sequence length="211" mass="24192">MNTSNMMFTQALGLFMLITACAAQAESQPGAVQRKPAPEYEEDPDHFNEQNIEEVADVDETWYIKKRNVPNTGYTCHSATKLGTEGVDYIYKFSVRNATQHYIEWNVTMTPARTGKHEEPNAVRYYYLPRHMYPDEPLQTSKLMTYDAQKGCAVLFTLAVVPTIGLRRTCMVVQKSSTVSEDIPESCNNVYRNHCSHNPRMEDTPWYKTCK</sequence>
<keyword evidence="2" id="KW-0732">Signal</keyword>
<evidence type="ECO:0000256" key="2">
    <source>
        <dbReference type="SAM" id="SignalP"/>
    </source>
</evidence>
<accession>A0A131YJK5</accession>
<feature type="chain" id="PRO_5007285407" evidence="2">
    <location>
        <begin position="24"/>
        <end position="211"/>
    </location>
</feature>
<dbReference type="GO" id="GO:0030682">
    <property type="term" value="P:symbiont-mediated perturbation of host defenses"/>
    <property type="evidence" value="ECO:0007669"/>
    <property type="project" value="InterPro"/>
</dbReference>
<dbReference type="AlphaFoldDB" id="A0A131YJK5"/>
<dbReference type="Pfam" id="PF02098">
    <property type="entry name" value="His_binding"/>
    <property type="match status" value="1"/>
</dbReference>
<evidence type="ECO:0000313" key="3">
    <source>
        <dbReference type="EMBL" id="JAP78101.1"/>
    </source>
</evidence>
<dbReference type="InterPro" id="IPR012674">
    <property type="entry name" value="Calycin"/>
</dbReference>
<proteinExistence type="predicted"/>
<dbReference type="SUPFAM" id="SSF50814">
    <property type="entry name" value="Lipocalins"/>
    <property type="match status" value="1"/>
</dbReference>
<dbReference type="Gene3D" id="2.40.128.20">
    <property type="match status" value="1"/>
</dbReference>
<name>A0A131YJK5_RHIAP</name>
<evidence type="ECO:0000256" key="1">
    <source>
        <dbReference type="SAM" id="MobiDB-lite"/>
    </source>
</evidence>
<dbReference type="InterPro" id="IPR002970">
    <property type="entry name" value="Tick_his-bd"/>
</dbReference>
<dbReference type="GO" id="GO:0043176">
    <property type="term" value="F:amine binding"/>
    <property type="evidence" value="ECO:0007669"/>
    <property type="project" value="InterPro"/>
</dbReference>
<reference evidence="3" key="1">
    <citation type="journal article" date="2016" name="Ticks Tick Borne Dis.">
        <title>De novo assembly and annotation of the salivary gland transcriptome of Rhipicephalus appendiculatus male and female ticks during blood feeding.</title>
        <authorList>
            <person name="de Castro M.H."/>
            <person name="de Klerk D."/>
            <person name="Pienaar R."/>
            <person name="Latif A.A."/>
            <person name="Rees D.J."/>
            <person name="Mans B.J."/>
        </authorList>
    </citation>
    <scope>NUCLEOTIDE SEQUENCE</scope>
    <source>
        <tissue evidence="3">Salivary glands</tissue>
    </source>
</reference>
<protein>
    <submittedName>
        <fullName evidence="3">Lipocalin</fullName>
    </submittedName>
</protein>
<feature type="signal peptide" evidence="2">
    <location>
        <begin position="1"/>
        <end position="23"/>
    </location>
</feature>
<feature type="region of interest" description="Disordered" evidence="1">
    <location>
        <begin position="29"/>
        <end position="49"/>
    </location>
</feature>
<dbReference type="EMBL" id="GEDV01010456">
    <property type="protein sequence ID" value="JAP78101.1"/>
    <property type="molecule type" value="Transcribed_RNA"/>
</dbReference>